<sequence length="262" mass="28802">METIAAISGYYVRGGEVDRLSVGRSRLEFLRTQDVLRRLLPARPARVLDVGGAGVHARWLAADGYRVRLVDPMPLHVQHAAAIGGVDAVLGEARRLDEPDSAYQATLLLGPLYHLPERRDRVTALREAARVTAPGGFVAAATISRYAGLYDTLVRDRYLEPDVRRITDATVMTGVHDPFDQDLFTLAYFHHPDEIVDEFTDAGLTGAARYALEGGAWLFADRDGWLEGDDRTVALLDALRSVEQEPSLFGITSHLLTVAVVK</sequence>
<protein>
    <submittedName>
        <fullName evidence="2">Methyltransferase</fullName>
    </submittedName>
</protein>
<dbReference type="GO" id="GO:0032259">
    <property type="term" value="P:methylation"/>
    <property type="evidence" value="ECO:0007669"/>
    <property type="project" value="UniProtKB-KW"/>
</dbReference>
<dbReference type="SUPFAM" id="SSF53335">
    <property type="entry name" value="S-adenosyl-L-methionine-dependent methyltransferases"/>
    <property type="match status" value="1"/>
</dbReference>
<keyword evidence="2" id="KW-0489">Methyltransferase</keyword>
<dbReference type="Gene3D" id="3.40.50.150">
    <property type="entry name" value="Vaccinia Virus protein VP39"/>
    <property type="match status" value="1"/>
</dbReference>
<comment type="caution">
    <text evidence="2">The sequence shown here is derived from an EMBL/GenBank/DDBJ whole genome shotgun (WGS) entry which is preliminary data.</text>
</comment>
<feature type="domain" description="Methyltransferase" evidence="1">
    <location>
        <begin position="47"/>
        <end position="136"/>
    </location>
</feature>
<dbReference type="InterPro" id="IPR041698">
    <property type="entry name" value="Methyltransf_25"/>
</dbReference>
<evidence type="ECO:0000313" key="2">
    <source>
        <dbReference type="EMBL" id="GIM96867.1"/>
    </source>
</evidence>
<organism evidence="2 3">
    <name type="scientific">Paractinoplanes toevensis</name>
    <dbReference type="NCBI Taxonomy" id="571911"/>
    <lineage>
        <taxon>Bacteria</taxon>
        <taxon>Bacillati</taxon>
        <taxon>Actinomycetota</taxon>
        <taxon>Actinomycetes</taxon>
        <taxon>Micromonosporales</taxon>
        <taxon>Micromonosporaceae</taxon>
        <taxon>Paractinoplanes</taxon>
    </lineage>
</organism>
<dbReference type="AlphaFoldDB" id="A0A920BPL7"/>
<evidence type="ECO:0000259" key="1">
    <source>
        <dbReference type="Pfam" id="PF13649"/>
    </source>
</evidence>
<keyword evidence="3" id="KW-1185">Reference proteome</keyword>
<gene>
    <name evidence="2" type="ORF">Ato02nite_086600</name>
</gene>
<proteinExistence type="predicted"/>
<dbReference type="Proteomes" id="UP000677082">
    <property type="component" value="Unassembled WGS sequence"/>
</dbReference>
<dbReference type="EMBL" id="BOQN01000130">
    <property type="protein sequence ID" value="GIM96867.1"/>
    <property type="molecule type" value="Genomic_DNA"/>
</dbReference>
<dbReference type="CDD" id="cd02440">
    <property type="entry name" value="AdoMet_MTases"/>
    <property type="match status" value="1"/>
</dbReference>
<evidence type="ECO:0000313" key="3">
    <source>
        <dbReference type="Proteomes" id="UP000677082"/>
    </source>
</evidence>
<keyword evidence="2" id="KW-0808">Transferase</keyword>
<accession>A0A920BPL7</accession>
<dbReference type="InterPro" id="IPR029063">
    <property type="entry name" value="SAM-dependent_MTases_sf"/>
</dbReference>
<dbReference type="GO" id="GO:0008168">
    <property type="term" value="F:methyltransferase activity"/>
    <property type="evidence" value="ECO:0007669"/>
    <property type="project" value="UniProtKB-KW"/>
</dbReference>
<dbReference type="Pfam" id="PF13649">
    <property type="entry name" value="Methyltransf_25"/>
    <property type="match status" value="1"/>
</dbReference>
<name>A0A920BPL7_9ACTN</name>
<reference evidence="2 3" key="1">
    <citation type="submission" date="2021-03" db="EMBL/GenBank/DDBJ databases">
        <title>Whole genome shotgun sequence of Actinoplanes toevensis NBRC 105298.</title>
        <authorList>
            <person name="Komaki H."/>
            <person name="Tamura T."/>
        </authorList>
    </citation>
    <scope>NUCLEOTIDE SEQUENCE [LARGE SCALE GENOMIC DNA]</scope>
    <source>
        <strain evidence="2 3">NBRC 105298</strain>
    </source>
</reference>